<keyword evidence="2" id="KW-1185">Reference proteome</keyword>
<sequence>MPEHSRLAHRCDAATTGDADRCLRDFAGAAGLDEGEAPGFLFENWTGAIDETDPATRQRHFDGELEVGRRQHRKDMP</sequence>
<gene>
    <name evidence="1" type="ORF">BCF33_0112</name>
</gene>
<dbReference type="EMBL" id="PVTT01000001">
    <property type="protein sequence ID" value="PRY94521.1"/>
    <property type="molecule type" value="Genomic_DNA"/>
</dbReference>
<evidence type="ECO:0000313" key="2">
    <source>
        <dbReference type="Proteomes" id="UP000238801"/>
    </source>
</evidence>
<reference evidence="1 2" key="1">
    <citation type="submission" date="2018-03" db="EMBL/GenBank/DDBJ databases">
        <title>Genomic Encyclopedia of Archaeal and Bacterial Type Strains, Phase II (KMG-II): from individual species to whole genera.</title>
        <authorList>
            <person name="Goeker M."/>
        </authorList>
    </citation>
    <scope>NUCLEOTIDE SEQUENCE [LARGE SCALE GENOMIC DNA]</scope>
    <source>
        <strain evidence="1 2">DSM 29318</strain>
    </source>
</reference>
<dbReference type="RefSeq" id="WP_106159016.1">
    <property type="nucleotide sequence ID" value="NZ_PVTT01000001.1"/>
</dbReference>
<dbReference type="OrthoDB" id="7644752at2"/>
<organism evidence="1 2">
    <name type="scientific">Hasllibacter halocynthiae</name>
    <dbReference type="NCBI Taxonomy" id="595589"/>
    <lineage>
        <taxon>Bacteria</taxon>
        <taxon>Pseudomonadati</taxon>
        <taxon>Pseudomonadota</taxon>
        <taxon>Alphaproteobacteria</taxon>
        <taxon>Rhodobacterales</taxon>
        <taxon>Roseobacteraceae</taxon>
        <taxon>Hasllibacter</taxon>
    </lineage>
</organism>
<dbReference type="Proteomes" id="UP000238801">
    <property type="component" value="Unassembled WGS sequence"/>
</dbReference>
<dbReference type="AlphaFoldDB" id="A0A2T0X6D7"/>
<evidence type="ECO:0000313" key="1">
    <source>
        <dbReference type="EMBL" id="PRY94521.1"/>
    </source>
</evidence>
<comment type="caution">
    <text evidence="1">The sequence shown here is derived from an EMBL/GenBank/DDBJ whole genome shotgun (WGS) entry which is preliminary data.</text>
</comment>
<name>A0A2T0X6D7_9RHOB</name>
<proteinExistence type="predicted"/>
<protein>
    <submittedName>
        <fullName evidence="1">Uncharacterized protein</fullName>
    </submittedName>
</protein>
<accession>A0A2T0X6D7</accession>